<keyword evidence="9" id="KW-1185">Reference proteome</keyword>
<organism evidence="8 9">
    <name type="scientific">Phialemonium atrogriseum</name>
    <dbReference type="NCBI Taxonomy" id="1093897"/>
    <lineage>
        <taxon>Eukaryota</taxon>
        <taxon>Fungi</taxon>
        <taxon>Dikarya</taxon>
        <taxon>Ascomycota</taxon>
        <taxon>Pezizomycotina</taxon>
        <taxon>Sordariomycetes</taxon>
        <taxon>Sordariomycetidae</taxon>
        <taxon>Cephalothecales</taxon>
        <taxon>Cephalothecaceae</taxon>
        <taxon>Phialemonium</taxon>
    </lineage>
</organism>
<comment type="similarity">
    <text evidence="2">Belongs to the mitochondrion-specific ribosomal protein mL49 family.</text>
</comment>
<feature type="region of interest" description="Disordered" evidence="7">
    <location>
        <begin position="31"/>
        <end position="90"/>
    </location>
</feature>
<keyword evidence="3 8" id="KW-0689">Ribosomal protein</keyword>
<evidence type="ECO:0000256" key="3">
    <source>
        <dbReference type="ARBA" id="ARBA00022980"/>
    </source>
</evidence>
<dbReference type="GO" id="GO:0005762">
    <property type="term" value="C:mitochondrial large ribosomal subunit"/>
    <property type="evidence" value="ECO:0007669"/>
    <property type="project" value="TreeGrafter"/>
</dbReference>
<dbReference type="PANTHER" id="PTHR13477:SF0">
    <property type="entry name" value="LARGE RIBOSOMAL SUBUNIT PROTEIN ML49"/>
    <property type="match status" value="1"/>
</dbReference>
<dbReference type="Pfam" id="PF05046">
    <property type="entry name" value="Img2"/>
    <property type="match status" value="1"/>
</dbReference>
<comment type="caution">
    <text evidence="8">The sequence shown here is derived from an EMBL/GenBank/DDBJ whole genome shotgun (WGS) entry which is preliminary data.</text>
</comment>
<evidence type="ECO:0000256" key="6">
    <source>
        <dbReference type="ARBA" id="ARBA00035191"/>
    </source>
</evidence>
<dbReference type="PANTHER" id="PTHR13477">
    <property type="entry name" value="MITOCHONDRIAL 39S RIBOSOMAL PROTEIN L49"/>
    <property type="match status" value="1"/>
</dbReference>
<reference evidence="8" key="1">
    <citation type="submission" date="2023-06" db="EMBL/GenBank/DDBJ databases">
        <title>Genome-scale phylogeny and comparative genomics of the fungal order Sordariales.</title>
        <authorList>
            <consortium name="Lawrence Berkeley National Laboratory"/>
            <person name="Hensen N."/>
            <person name="Bonometti L."/>
            <person name="Westerberg I."/>
            <person name="Brannstrom I.O."/>
            <person name="Guillou S."/>
            <person name="Cros-Aarteil S."/>
            <person name="Calhoun S."/>
            <person name="Haridas S."/>
            <person name="Kuo A."/>
            <person name="Mondo S."/>
            <person name="Pangilinan J."/>
            <person name="Riley R."/>
            <person name="Labutti K."/>
            <person name="Andreopoulos B."/>
            <person name="Lipzen A."/>
            <person name="Chen C."/>
            <person name="Yanf M."/>
            <person name="Daum C."/>
            <person name="Ng V."/>
            <person name="Clum A."/>
            <person name="Steindorff A."/>
            <person name="Ohm R."/>
            <person name="Martin F."/>
            <person name="Silar P."/>
            <person name="Natvig D."/>
            <person name="Lalanne C."/>
            <person name="Gautier V."/>
            <person name="Ament-Velasquez S.L."/>
            <person name="Kruys A."/>
            <person name="Hutchinson M.I."/>
            <person name="Powell A.J."/>
            <person name="Barry K."/>
            <person name="Miller A.N."/>
            <person name="Grigoriev I.V."/>
            <person name="Debuchy R."/>
            <person name="Gladieux P."/>
            <person name="Thoren M.H."/>
            <person name="Johannesson H."/>
        </authorList>
    </citation>
    <scope>NUCLEOTIDE SEQUENCE</scope>
    <source>
        <strain evidence="8">8032-3</strain>
    </source>
</reference>
<keyword evidence="4" id="KW-0496">Mitochondrion</keyword>
<evidence type="ECO:0000256" key="2">
    <source>
        <dbReference type="ARBA" id="ARBA00005677"/>
    </source>
</evidence>
<dbReference type="Gene3D" id="3.30.780.10">
    <property type="entry name" value="SUI1-like domain"/>
    <property type="match status" value="1"/>
</dbReference>
<dbReference type="AlphaFoldDB" id="A0AAJ0C289"/>
<gene>
    <name evidence="8" type="ORF">QBC33DRAFT_538140</name>
</gene>
<sequence>MLRPSFLLRATAPTRRLLPPRLASPRLLTTASPAQPTDAAPSPAPTRTVTEPFTSTTTTTTATATPAAAATTTTTTAPVSRPYFVSRTPSKNLPVYQDAKRGGNLKMTYLKKVEGDAQALKQNLAEQLSLRPDQIRLNPVTGHIQISGHFKDKVATYLTEQGF</sequence>
<dbReference type="RefSeq" id="XP_060283590.1">
    <property type="nucleotide sequence ID" value="XM_060427857.1"/>
</dbReference>
<evidence type="ECO:0000256" key="7">
    <source>
        <dbReference type="SAM" id="MobiDB-lite"/>
    </source>
</evidence>
<evidence type="ECO:0000313" key="9">
    <source>
        <dbReference type="Proteomes" id="UP001244011"/>
    </source>
</evidence>
<accession>A0AAJ0C289</accession>
<dbReference type="GO" id="GO:0003735">
    <property type="term" value="F:structural constituent of ribosome"/>
    <property type="evidence" value="ECO:0007669"/>
    <property type="project" value="InterPro"/>
</dbReference>
<evidence type="ECO:0000256" key="4">
    <source>
        <dbReference type="ARBA" id="ARBA00023128"/>
    </source>
</evidence>
<proteinExistence type="inferred from homology"/>
<feature type="compositionally biased region" description="Low complexity" evidence="7">
    <location>
        <begin position="45"/>
        <end position="78"/>
    </location>
</feature>
<keyword evidence="5" id="KW-0687">Ribonucleoprotein</keyword>
<name>A0AAJ0C289_9PEZI</name>
<protein>
    <recommendedName>
        <fullName evidence="6">Large ribosomal subunit protein mL49</fullName>
    </recommendedName>
</protein>
<dbReference type="InterPro" id="IPR007740">
    <property type="entry name" value="Ribosomal_mL49"/>
</dbReference>
<comment type="subcellular location">
    <subcellularLocation>
        <location evidence="1">Mitochondrion</location>
    </subcellularLocation>
</comment>
<dbReference type="GO" id="GO:0006412">
    <property type="term" value="P:translation"/>
    <property type="evidence" value="ECO:0007669"/>
    <property type="project" value="InterPro"/>
</dbReference>
<dbReference type="GeneID" id="85311044"/>
<dbReference type="EMBL" id="MU839008">
    <property type="protein sequence ID" value="KAK1767377.1"/>
    <property type="molecule type" value="Genomic_DNA"/>
</dbReference>
<evidence type="ECO:0000256" key="5">
    <source>
        <dbReference type="ARBA" id="ARBA00023274"/>
    </source>
</evidence>
<evidence type="ECO:0000256" key="1">
    <source>
        <dbReference type="ARBA" id="ARBA00004173"/>
    </source>
</evidence>
<dbReference type="Proteomes" id="UP001244011">
    <property type="component" value="Unassembled WGS sequence"/>
</dbReference>
<evidence type="ECO:0000313" key="8">
    <source>
        <dbReference type="EMBL" id="KAK1767377.1"/>
    </source>
</evidence>